<accession>A0A7S1PZT7</accession>
<name>A0A7S1PZT7_ALECA</name>
<proteinExistence type="predicted"/>
<dbReference type="PANTHER" id="PTHR47556">
    <property type="entry name" value="SEC14P-LIKE PHOSPHATIDYLINOSITOL TRANSFER FAMILY PROTEIN"/>
    <property type="match status" value="1"/>
</dbReference>
<evidence type="ECO:0000313" key="3">
    <source>
        <dbReference type="EMBL" id="CAD9111538.1"/>
    </source>
</evidence>
<evidence type="ECO:0000259" key="2">
    <source>
        <dbReference type="PROSITE" id="PS50191"/>
    </source>
</evidence>
<feature type="region of interest" description="Disordered" evidence="1">
    <location>
        <begin position="1"/>
        <end position="23"/>
    </location>
</feature>
<dbReference type="Gene3D" id="3.40.525.10">
    <property type="entry name" value="CRAL-TRIO lipid binding domain"/>
    <property type="match status" value="1"/>
</dbReference>
<dbReference type="EMBL" id="HBGE01021029">
    <property type="protein sequence ID" value="CAD9111538.1"/>
    <property type="molecule type" value="Transcribed_RNA"/>
</dbReference>
<feature type="compositionally biased region" description="Basic and acidic residues" evidence="1">
    <location>
        <begin position="11"/>
        <end position="23"/>
    </location>
</feature>
<dbReference type="SUPFAM" id="SSF46938">
    <property type="entry name" value="CRAL/TRIO N-terminal domain"/>
    <property type="match status" value="1"/>
</dbReference>
<dbReference type="SUPFAM" id="SSF52087">
    <property type="entry name" value="CRAL/TRIO domain"/>
    <property type="match status" value="1"/>
</dbReference>
<dbReference type="Pfam" id="PF00650">
    <property type="entry name" value="CRAL_TRIO"/>
    <property type="match status" value="1"/>
</dbReference>
<protein>
    <recommendedName>
        <fullName evidence="2">CRAL-TRIO domain-containing protein</fullName>
    </recommendedName>
</protein>
<organism evidence="3">
    <name type="scientific">Alexandrium catenella</name>
    <name type="common">Red tide dinoflagellate</name>
    <name type="synonym">Gonyaulax catenella</name>
    <dbReference type="NCBI Taxonomy" id="2925"/>
    <lineage>
        <taxon>Eukaryota</taxon>
        <taxon>Sar</taxon>
        <taxon>Alveolata</taxon>
        <taxon>Dinophyceae</taxon>
        <taxon>Gonyaulacales</taxon>
        <taxon>Pyrocystaceae</taxon>
        <taxon>Alexandrium</taxon>
    </lineage>
</organism>
<gene>
    <name evidence="3" type="ORF">ACAT0790_LOCUS12684</name>
</gene>
<dbReference type="InterPro" id="IPR036273">
    <property type="entry name" value="CRAL/TRIO_N_dom_sf"/>
</dbReference>
<dbReference type="PROSITE" id="PS50191">
    <property type="entry name" value="CRAL_TRIO"/>
    <property type="match status" value="1"/>
</dbReference>
<dbReference type="InterPro" id="IPR036865">
    <property type="entry name" value="CRAL-TRIO_dom_sf"/>
</dbReference>
<dbReference type="PANTHER" id="PTHR47556:SF1">
    <property type="entry name" value="SEC14P-LIKE PHOSPHATIDYLINOSITOL TRANSFER FAMILY PROTEIN"/>
    <property type="match status" value="1"/>
</dbReference>
<dbReference type="AlphaFoldDB" id="A0A7S1PZT7"/>
<feature type="domain" description="CRAL-TRIO" evidence="2">
    <location>
        <begin position="182"/>
        <end position="361"/>
    </location>
</feature>
<dbReference type="CDD" id="cd00170">
    <property type="entry name" value="SEC14"/>
    <property type="match status" value="1"/>
</dbReference>
<sequence length="361" mass="40304">MAPPRTPAGHGRPELLRAQAEHDDIPLRRRQLPTRAALLLAAVASGPALCRHGPPGALTVGGGSAASSSGGAFAAPSRLATRGRGRAATARGAAAVDELGSRVIGDDRHMDSAVAWGRIEQLRLRMRRHPDLPRFRGRSVADNDSLLWWFLRERRMDVGETAQKLERFLRWRQEFRIEKLGPELFTRELRARKAYLHRHNDLAGRPVLVAIGRRHNVMERKLQDSCRMCAWYMERALEKLDMRDPPVRAPRGAASQRVSHAADTTGPAEQALGIFDLRGFSPLQWDPEFVLFLIDALYNYYPGRVARVLLVGAPDIFTAFWETVRPLLGRYAALADFVSAEDVRRRYFAPGLAPPEFEGGS</sequence>
<evidence type="ECO:0000256" key="1">
    <source>
        <dbReference type="SAM" id="MobiDB-lite"/>
    </source>
</evidence>
<dbReference type="InterPro" id="IPR001251">
    <property type="entry name" value="CRAL-TRIO_dom"/>
</dbReference>
<reference evidence="3" key="1">
    <citation type="submission" date="2021-01" db="EMBL/GenBank/DDBJ databases">
        <authorList>
            <person name="Corre E."/>
            <person name="Pelletier E."/>
            <person name="Niang G."/>
            <person name="Scheremetjew M."/>
            <person name="Finn R."/>
            <person name="Kale V."/>
            <person name="Holt S."/>
            <person name="Cochrane G."/>
            <person name="Meng A."/>
            <person name="Brown T."/>
            <person name="Cohen L."/>
        </authorList>
    </citation>
    <scope>NUCLEOTIDE SEQUENCE</scope>
    <source>
        <strain evidence="3">OF101</strain>
    </source>
</reference>